<evidence type="ECO:0000313" key="2">
    <source>
        <dbReference type="Proteomes" id="UP000298111"/>
    </source>
</evidence>
<organism evidence="1 2">
    <name type="scientific">Streptomyces albus</name>
    <dbReference type="NCBI Taxonomy" id="1888"/>
    <lineage>
        <taxon>Bacteria</taxon>
        <taxon>Bacillati</taxon>
        <taxon>Actinomycetota</taxon>
        <taxon>Actinomycetes</taxon>
        <taxon>Kitasatosporales</taxon>
        <taxon>Streptomycetaceae</taxon>
        <taxon>Streptomyces</taxon>
    </lineage>
</organism>
<name>A0A8H1QQS2_9ACTN</name>
<gene>
    <name evidence="1" type="ORF">D8771_25235</name>
</gene>
<dbReference type="AlphaFoldDB" id="A0A8H1QQS2"/>
<evidence type="ECO:0000313" key="1">
    <source>
        <dbReference type="EMBL" id="TGG78534.1"/>
    </source>
</evidence>
<accession>A0A8H1QQS2</accession>
<comment type="caution">
    <text evidence="1">The sequence shown here is derived from an EMBL/GenBank/DDBJ whole genome shotgun (WGS) entry which is preliminary data.</text>
</comment>
<reference evidence="1 2" key="1">
    <citation type="submission" date="2018-10" db="EMBL/GenBank/DDBJ databases">
        <title>Isolation of pseudouridimycin from Streptomyces albus DSM 40763.</title>
        <authorList>
            <person name="Rosenqvist P."/>
            <person name="Metsae-Ketelae M."/>
            <person name="Virta P."/>
        </authorList>
    </citation>
    <scope>NUCLEOTIDE SEQUENCE [LARGE SCALE GENOMIC DNA]</scope>
    <source>
        <strain evidence="1 2">DSM 40763</strain>
    </source>
</reference>
<proteinExistence type="predicted"/>
<sequence length="61" mass="7047">MIGGPLNGRRVSLHPVQEQEGRWGCLSDLHAPYRDRPAYLRDSAGRWMWQGKPWPEETDDA</sequence>
<protein>
    <submittedName>
        <fullName evidence="1">Uncharacterized protein</fullName>
    </submittedName>
</protein>
<dbReference type="Proteomes" id="UP000298111">
    <property type="component" value="Unassembled WGS sequence"/>
</dbReference>
<dbReference type="EMBL" id="RCIY01000087">
    <property type="protein sequence ID" value="TGG78534.1"/>
    <property type="molecule type" value="Genomic_DNA"/>
</dbReference>